<dbReference type="Proteomes" id="UP000533598">
    <property type="component" value="Unassembled WGS sequence"/>
</dbReference>
<dbReference type="EMBL" id="JACHMH010000001">
    <property type="protein sequence ID" value="MBB4679825.1"/>
    <property type="molecule type" value="Genomic_DNA"/>
</dbReference>
<protein>
    <submittedName>
        <fullName evidence="2">Putative dithiol-disulfide oxidoreductase (DUF899 family)</fullName>
    </submittedName>
</protein>
<evidence type="ECO:0000313" key="2">
    <source>
        <dbReference type="EMBL" id="MBB4679825.1"/>
    </source>
</evidence>
<reference evidence="2 3" key="1">
    <citation type="submission" date="2020-08" db="EMBL/GenBank/DDBJ databases">
        <title>Sequencing the genomes of 1000 actinobacteria strains.</title>
        <authorList>
            <person name="Klenk H.-P."/>
        </authorList>
    </citation>
    <scope>NUCLEOTIDE SEQUENCE [LARGE SCALE GENOMIC DNA]</scope>
    <source>
        <strain evidence="2 3">DSM 44230</strain>
    </source>
</reference>
<gene>
    <name evidence="2" type="ORF">HNR67_005943</name>
</gene>
<evidence type="ECO:0000313" key="3">
    <source>
        <dbReference type="Proteomes" id="UP000533598"/>
    </source>
</evidence>
<sequence>MTTTPENPATELPGRPPIVDQATWQAARDELLVREKAHTRAGDALAAARRRLPMVELDGTVEVIGPDGPVPFLELFQGRPELVVYQHMWHDGAPHQGQCEGCTTTAWHLQDASYLNARGVSFAILTEGRWAEVAAFVEFMGYTQPWYSVRGLAGPVGGEMGYLVCFLRVGDRVFRTYSCTARGNETVNSALGLLDLTPYGRGEKWEDNPEGWPEGGHSCWSWRTDADGNATWGPTGRPVPQWTRPGASPVETLGRQGHCH</sequence>
<keyword evidence="3" id="KW-1185">Reference proteome</keyword>
<accession>A0A7W7CEP8</accession>
<evidence type="ECO:0000256" key="1">
    <source>
        <dbReference type="SAM" id="MobiDB-lite"/>
    </source>
</evidence>
<dbReference type="RefSeq" id="WP_185005528.1">
    <property type="nucleotide sequence ID" value="NZ_BAAAUI010000043.1"/>
</dbReference>
<dbReference type="AlphaFoldDB" id="A0A7W7CEP8"/>
<feature type="region of interest" description="Disordered" evidence="1">
    <location>
        <begin position="233"/>
        <end position="260"/>
    </location>
</feature>
<comment type="caution">
    <text evidence="2">The sequence shown here is derived from an EMBL/GenBank/DDBJ whole genome shotgun (WGS) entry which is preliminary data.</text>
</comment>
<name>A0A7W7CEP8_9PSEU</name>
<dbReference type="InterPro" id="IPR010296">
    <property type="entry name" value="DUF899_thioredox"/>
</dbReference>
<dbReference type="Pfam" id="PF05988">
    <property type="entry name" value="DUF899"/>
    <property type="match status" value="1"/>
</dbReference>
<proteinExistence type="predicted"/>
<organism evidence="2 3">
    <name type="scientific">Crossiella cryophila</name>
    <dbReference type="NCBI Taxonomy" id="43355"/>
    <lineage>
        <taxon>Bacteria</taxon>
        <taxon>Bacillati</taxon>
        <taxon>Actinomycetota</taxon>
        <taxon>Actinomycetes</taxon>
        <taxon>Pseudonocardiales</taxon>
        <taxon>Pseudonocardiaceae</taxon>
        <taxon>Crossiella</taxon>
    </lineage>
</organism>